<evidence type="ECO:0000256" key="10">
    <source>
        <dbReference type="ARBA" id="ARBA00068717"/>
    </source>
</evidence>
<reference evidence="14" key="1">
    <citation type="submission" date="2014-11" db="EMBL/GenBank/DDBJ databases">
        <authorList>
            <person name="Geib S."/>
        </authorList>
    </citation>
    <scope>NUCLEOTIDE SEQUENCE</scope>
</reference>
<evidence type="ECO:0000256" key="6">
    <source>
        <dbReference type="ARBA" id="ARBA00023002"/>
    </source>
</evidence>
<comment type="function">
    <text evidence="9">Catalyzes the reduction of all-trans-retinal to all-trans-retinol in the presence of NADPH.</text>
</comment>
<dbReference type="SUPFAM" id="SSF51735">
    <property type="entry name" value="NAD(P)-binding Rossmann-fold domains"/>
    <property type="match status" value="1"/>
</dbReference>
<evidence type="ECO:0000256" key="9">
    <source>
        <dbReference type="ARBA" id="ARBA00059620"/>
    </source>
</evidence>
<evidence type="ECO:0000256" key="3">
    <source>
        <dbReference type="ARBA" id="ARBA00022692"/>
    </source>
</evidence>
<dbReference type="GO" id="GO:0005811">
    <property type="term" value="C:lipid droplet"/>
    <property type="evidence" value="ECO:0007669"/>
    <property type="project" value="TreeGrafter"/>
</dbReference>
<sequence length="333" mass="37497">IVVECRVLLLHLTCNFALKMVSENLHKIIAWIFVLIIEIFIYPILIVVSWIVVHIDNNRHKEEKSIKGDVAVVTGSAGGLGKCIADELAAKGCHVAICDINYDLAVTTAKEIADKYGVKTKAYKVDVSNYDEIVELNEKVTSDIGTTTILVNNAGLLLHSNQLNPTVQEIKRMINVNYMSHFWTNRVFLENMKRAKKGHIVAICSVAGIEILPQSEPYCSTKIAIRTLMRVLRAELKFNGFQDIRLMTVYPYFMKTNPGIKSMSETGEYPNLYPILGGEEVAKKTVASMLRGEVEIAIPGFLLLTYRMQTLLPQRFQDWMLTKIMSAVTKEKN</sequence>
<organism evidence="14">
    <name type="scientific">Zeugodacus cucurbitae</name>
    <name type="common">Melon fruit fly</name>
    <name type="synonym">Bactrocera cucurbitae</name>
    <dbReference type="NCBI Taxonomy" id="28588"/>
    <lineage>
        <taxon>Eukaryota</taxon>
        <taxon>Metazoa</taxon>
        <taxon>Ecdysozoa</taxon>
        <taxon>Arthropoda</taxon>
        <taxon>Hexapoda</taxon>
        <taxon>Insecta</taxon>
        <taxon>Pterygota</taxon>
        <taxon>Neoptera</taxon>
        <taxon>Endopterygota</taxon>
        <taxon>Diptera</taxon>
        <taxon>Brachycera</taxon>
        <taxon>Muscomorpha</taxon>
        <taxon>Tephritoidea</taxon>
        <taxon>Tephritidae</taxon>
        <taxon>Zeugodacus</taxon>
        <taxon>Zeugodacus</taxon>
    </lineage>
</organism>
<dbReference type="GO" id="GO:0052650">
    <property type="term" value="F:all-trans-retinol dehydrogenase (NADP+) activity"/>
    <property type="evidence" value="ECO:0007669"/>
    <property type="project" value="UniProtKB-ARBA"/>
</dbReference>
<evidence type="ECO:0000256" key="12">
    <source>
        <dbReference type="RuleBase" id="RU000363"/>
    </source>
</evidence>
<dbReference type="PANTHER" id="PTHR24322:SF748">
    <property type="entry name" value="FI23927P1-RELATED"/>
    <property type="match status" value="1"/>
</dbReference>
<comment type="subcellular location">
    <subcellularLocation>
        <location evidence="1">Membrane</location>
        <topology evidence="1">Multi-pass membrane protein</topology>
    </subcellularLocation>
</comment>
<evidence type="ECO:0000256" key="8">
    <source>
        <dbReference type="ARBA" id="ARBA00023136"/>
    </source>
</evidence>
<keyword evidence="7" id="KW-0443">Lipid metabolism</keyword>
<gene>
    <name evidence="14" type="primary">HSD17B13_0</name>
    <name evidence="14" type="ORF">g.19510</name>
</gene>
<dbReference type="EMBL" id="GBXI01002897">
    <property type="protein sequence ID" value="JAD11395.1"/>
    <property type="molecule type" value="Transcribed_RNA"/>
</dbReference>
<evidence type="ECO:0000313" key="14">
    <source>
        <dbReference type="EMBL" id="JAD11395.1"/>
    </source>
</evidence>
<feature type="non-terminal residue" evidence="14">
    <location>
        <position position="1"/>
    </location>
</feature>
<dbReference type="Pfam" id="PF00106">
    <property type="entry name" value="adh_short"/>
    <property type="match status" value="1"/>
</dbReference>
<dbReference type="PROSITE" id="PS00061">
    <property type="entry name" value="ADH_SHORT"/>
    <property type="match status" value="1"/>
</dbReference>
<evidence type="ECO:0000256" key="11">
    <source>
        <dbReference type="ARBA" id="ARBA00082544"/>
    </source>
</evidence>
<evidence type="ECO:0000256" key="5">
    <source>
        <dbReference type="ARBA" id="ARBA00022989"/>
    </source>
</evidence>
<dbReference type="InterPro" id="IPR002347">
    <property type="entry name" value="SDR_fam"/>
</dbReference>
<evidence type="ECO:0000256" key="13">
    <source>
        <dbReference type="SAM" id="Phobius"/>
    </source>
</evidence>
<comment type="similarity">
    <text evidence="2 12">Belongs to the short-chain dehydrogenases/reductases (SDR) family.</text>
</comment>
<protein>
    <recommendedName>
        <fullName evidence="10">Short-chain dehydrogenase/reductase 3</fullName>
    </recommendedName>
    <alternativeName>
        <fullName evidence="11">Retinal short-chain dehydrogenase/reductase 1</fullName>
    </alternativeName>
</protein>
<reference evidence="14" key="2">
    <citation type="journal article" date="2015" name="Gigascience">
        <title>Reconstructing a comprehensive transcriptome assembly of a white-pupal translocated strain of the pest fruit fly Bactrocera cucurbitae.</title>
        <authorList>
            <person name="Sim S.B."/>
            <person name="Calla B."/>
            <person name="Hall B."/>
            <person name="DeRego T."/>
            <person name="Geib S.M."/>
        </authorList>
    </citation>
    <scope>NUCLEOTIDE SEQUENCE</scope>
</reference>
<dbReference type="GO" id="GO:0016020">
    <property type="term" value="C:membrane"/>
    <property type="evidence" value="ECO:0007669"/>
    <property type="project" value="UniProtKB-SubCell"/>
</dbReference>
<dbReference type="PRINTS" id="PR00081">
    <property type="entry name" value="GDHRDH"/>
</dbReference>
<name>A0A0A1XKJ6_ZEUCU</name>
<keyword evidence="6" id="KW-0560">Oxidoreductase</keyword>
<accession>A0A0A1XKJ6</accession>
<dbReference type="FunFam" id="3.40.50.720:FF:000131">
    <property type="entry name" value="Short-chain dehydrogenase/reductase 3"/>
    <property type="match status" value="1"/>
</dbReference>
<proteinExistence type="inferred from homology"/>
<dbReference type="PRINTS" id="PR00080">
    <property type="entry name" value="SDRFAMILY"/>
</dbReference>
<dbReference type="PANTHER" id="PTHR24322">
    <property type="entry name" value="PKSB"/>
    <property type="match status" value="1"/>
</dbReference>
<keyword evidence="4" id="KW-0521">NADP</keyword>
<keyword evidence="8 13" id="KW-0472">Membrane</keyword>
<dbReference type="Gene3D" id="3.40.50.720">
    <property type="entry name" value="NAD(P)-binding Rossmann-like Domain"/>
    <property type="match status" value="1"/>
</dbReference>
<evidence type="ECO:0000256" key="1">
    <source>
        <dbReference type="ARBA" id="ARBA00004141"/>
    </source>
</evidence>
<feature type="transmembrane region" description="Helical" evidence="13">
    <location>
        <begin position="28"/>
        <end position="53"/>
    </location>
</feature>
<dbReference type="AlphaFoldDB" id="A0A0A1XKJ6"/>
<keyword evidence="5 13" id="KW-1133">Transmembrane helix</keyword>
<keyword evidence="3 13" id="KW-0812">Transmembrane</keyword>
<dbReference type="InterPro" id="IPR036291">
    <property type="entry name" value="NAD(P)-bd_dom_sf"/>
</dbReference>
<evidence type="ECO:0000256" key="2">
    <source>
        <dbReference type="ARBA" id="ARBA00006484"/>
    </source>
</evidence>
<evidence type="ECO:0000256" key="4">
    <source>
        <dbReference type="ARBA" id="ARBA00022857"/>
    </source>
</evidence>
<evidence type="ECO:0000256" key="7">
    <source>
        <dbReference type="ARBA" id="ARBA00023098"/>
    </source>
</evidence>
<dbReference type="InterPro" id="IPR020904">
    <property type="entry name" value="Sc_DH/Rdtase_CS"/>
</dbReference>